<feature type="chain" id="PRO_5006058991" description="RxLR-like protein" evidence="2">
    <location>
        <begin position="20"/>
        <end position="254"/>
    </location>
</feature>
<evidence type="ECO:0000313" key="3">
    <source>
        <dbReference type="EMBL" id="CEG45964.1"/>
    </source>
</evidence>
<evidence type="ECO:0000256" key="1">
    <source>
        <dbReference type="SAM" id="MobiDB-lite"/>
    </source>
</evidence>
<dbReference type="AlphaFoldDB" id="A0A0P1AWU5"/>
<dbReference type="STRING" id="4781.A0A0P1AWU5"/>
<dbReference type="RefSeq" id="XP_024582333.1">
    <property type="nucleotide sequence ID" value="XM_024716766.1"/>
</dbReference>
<keyword evidence="4" id="KW-1185">Reference proteome</keyword>
<dbReference type="Proteomes" id="UP000054928">
    <property type="component" value="Unassembled WGS sequence"/>
</dbReference>
<dbReference type="OMA" id="WIAVHAT"/>
<evidence type="ECO:0008006" key="5">
    <source>
        <dbReference type="Google" id="ProtNLM"/>
    </source>
</evidence>
<dbReference type="OrthoDB" id="163817at2759"/>
<name>A0A0P1AWU5_PLAHL</name>
<evidence type="ECO:0000256" key="2">
    <source>
        <dbReference type="SAM" id="SignalP"/>
    </source>
</evidence>
<evidence type="ECO:0000313" key="4">
    <source>
        <dbReference type="Proteomes" id="UP000054928"/>
    </source>
</evidence>
<organism evidence="3 4">
    <name type="scientific">Plasmopara halstedii</name>
    <name type="common">Downy mildew of sunflower</name>
    <dbReference type="NCBI Taxonomy" id="4781"/>
    <lineage>
        <taxon>Eukaryota</taxon>
        <taxon>Sar</taxon>
        <taxon>Stramenopiles</taxon>
        <taxon>Oomycota</taxon>
        <taxon>Peronosporomycetes</taxon>
        <taxon>Peronosporales</taxon>
        <taxon>Peronosporaceae</taxon>
        <taxon>Plasmopara</taxon>
    </lineage>
</organism>
<accession>A0A0P1AWU5</accession>
<keyword evidence="2" id="KW-0732">Signal</keyword>
<protein>
    <recommendedName>
        <fullName evidence="5">RxLR-like protein</fullName>
    </recommendedName>
</protein>
<proteinExistence type="predicted"/>
<sequence>MKIIALVAIGATAIPLVMSHGYIVDPAAQWTQGYPSNGYGSTIKGDIFGAIDNAKYGYGPIGAVNTIKANLDTKGGGSLNAFISKNQKLYSDQIDPHCGLTTYKEGSRSKLPAQLEYTGFTHPGPCEIRCDDEKVLFEYDCQAKYPAIPAKIPYDKAKCANANRMTIHWIAVHATEWQVYTDCVWLEGGSGIGKPSGDGAGTSDTTNTTSTTPTVTPTTTTSTPVSSGEVGKEASAPTPPSTSPSSSSKCSRRQ</sequence>
<reference evidence="4" key="1">
    <citation type="submission" date="2014-09" db="EMBL/GenBank/DDBJ databases">
        <authorList>
            <person name="Sharma Rahul"/>
            <person name="Thines Marco"/>
        </authorList>
    </citation>
    <scope>NUCLEOTIDE SEQUENCE [LARGE SCALE GENOMIC DNA]</scope>
</reference>
<dbReference type="EMBL" id="CCYD01001864">
    <property type="protein sequence ID" value="CEG45964.1"/>
    <property type="molecule type" value="Genomic_DNA"/>
</dbReference>
<dbReference type="GeneID" id="36397351"/>
<feature type="signal peptide" evidence="2">
    <location>
        <begin position="1"/>
        <end position="19"/>
    </location>
</feature>
<feature type="region of interest" description="Disordered" evidence="1">
    <location>
        <begin position="194"/>
        <end position="254"/>
    </location>
</feature>
<feature type="compositionally biased region" description="Low complexity" evidence="1">
    <location>
        <begin position="201"/>
        <end position="227"/>
    </location>
</feature>